<reference evidence="1" key="1">
    <citation type="submission" date="2023-06" db="EMBL/GenBank/DDBJ databases">
        <title>Genome-scale phylogeny and comparative genomics of the fungal order Sordariales.</title>
        <authorList>
            <consortium name="Lawrence Berkeley National Laboratory"/>
            <person name="Hensen N."/>
            <person name="Bonometti L."/>
            <person name="Westerberg I."/>
            <person name="Brannstrom I.O."/>
            <person name="Guillou S."/>
            <person name="Cros-Aarteil S."/>
            <person name="Calhoun S."/>
            <person name="Haridas S."/>
            <person name="Kuo A."/>
            <person name="Mondo S."/>
            <person name="Pangilinan J."/>
            <person name="Riley R."/>
            <person name="Labutti K."/>
            <person name="Andreopoulos B."/>
            <person name="Lipzen A."/>
            <person name="Chen C."/>
            <person name="Yanf M."/>
            <person name="Daum C."/>
            <person name="Ng V."/>
            <person name="Clum A."/>
            <person name="Steindorff A."/>
            <person name="Ohm R."/>
            <person name="Martin F."/>
            <person name="Silar P."/>
            <person name="Natvig D."/>
            <person name="Lalanne C."/>
            <person name="Gautier V."/>
            <person name="Ament-Velasquez S.L."/>
            <person name="Kruys A."/>
            <person name="Hutchinson M.I."/>
            <person name="Powell A.J."/>
            <person name="Barry K."/>
            <person name="Miller A.N."/>
            <person name="Grigoriev I.V."/>
            <person name="Debuchy R."/>
            <person name="Gladieux P."/>
            <person name="Thoren M.H."/>
            <person name="Johannesson H."/>
        </authorList>
    </citation>
    <scope>NUCLEOTIDE SEQUENCE</scope>
    <source>
        <strain evidence="1">SMH4607-1</strain>
    </source>
</reference>
<dbReference type="AlphaFoldDB" id="A0AA40AYC2"/>
<proteinExistence type="predicted"/>
<gene>
    <name evidence="1" type="ORF">B0H67DRAFT_448491</name>
</gene>
<evidence type="ECO:0000313" key="1">
    <source>
        <dbReference type="EMBL" id="KAK0724275.1"/>
    </source>
</evidence>
<keyword evidence="2" id="KW-1185">Reference proteome</keyword>
<evidence type="ECO:0000313" key="2">
    <source>
        <dbReference type="Proteomes" id="UP001172102"/>
    </source>
</evidence>
<dbReference type="Proteomes" id="UP001172102">
    <property type="component" value="Unassembled WGS sequence"/>
</dbReference>
<protein>
    <submittedName>
        <fullName evidence="1">Uncharacterized protein</fullName>
    </submittedName>
</protein>
<comment type="caution">
    <text evidence="1">The sequence shown here is derived from an EMBL/GenBank/DDBJ whole genome shotgun (WGS) entry which is preliminary data.</text>
</comment>
<organism evidence="1 2">
    <name type="scientific">Lasiosphaeris hirsuta</name>
    <dbReference type="NCBI Taxonomy" id="260670"/>
    <lineage>
        <taxon>Eukaryota</taxon>
        <taxon>Fungi</taxon>
        <taxon>Dikarya</taxon>
        <taxon>Ascomycota</taxon>
        <taxon>Pezizomycotina</taxon>
        <taxon>Sordariomycetes</taxon>
        <taxon>Sordariomycetidae</taxon>
        <taxon>Sordariales</taxon>
        <taxon>Lasiosphaeriaceae</taxon>
        <taxon>Lasiosphaeris</taxon>
    </lineage>
</organism>
<accession>A0AA40AYC2</accession>
<dbReference type="EMBL" id="JAUKUA010000002">
    <property type="protein sequence ID" value="KAK0724275.1"/>
    <property type="molecule type" value="Genomic_DNA"/>
</dbReference>
<sequence length="88" mass="9642">FFVPDDLDISSALSQLLAAVPPPPNQHLDGQLLAYLIAQLDIAPGRGGAFRQFFSFPIFSNGLDLAFGDRLLPAWKWVKPGGDYRKKG</sequence>
<feature type="non-terminal residue" evidence="1">
    <location>
        <position position="88"/>
    </location>
</feature>
<feature type="non-terminal residue" evidence="1">
    <location>
        <position position="1"/>
    </location>
</feature>
<name>A0AA40AYC2_9PEZI</name>